<dbReference type="PANTHER" id="PTHR35176">
    <property type="entry name" value="HEME OXYGENASE HI_0854-RELATED"/>
    <property type="match status" value="1"/>
</dbReference>
<name>A0ABU6F9T6_9ACTN</name>
<evidence type="ECO:0000313" key="4">
    <source>
        <dbReference type="Proteomes" id="UP001354931"/>
    </source>
</evidence>
<feature type="domain" description="Pyridoxamine 5'-phosphate oxidase N-terminal" evidence="2">
    <location>
        <begin position="8"/>
        <end position="106"/>
    </location>
</feature>
<dbReference type="EC" id="1.-.-.-" evidence="3"/>
<protein>
    <submittedName>
        <fullName evidence="3">PPOX class F420-dependent oxidoreductase</fullName>
        <ecNumber evidence="3">1.-.-.-</ecNumber>
    </submittedName>
</protein>
<dbReference type="NCBIfam" id="TIGR03666">
    <property type="entry name" value="Rv2061_F420"/>
    <property type="match status" value="1"/>
</dbReference>
<keyword evidence="4" id="KW-1185">Reference proteome</keyword>
<dbReference type="InterPro" id="IPR012349">
    <property type="entry name" value="Split_barrel_FMN-bd"/>
</dbReference>
<evidence type="ECO:0000313" key="3">
    <source>
        <dbReference type="EMBL" id="MEB8340805.1"/>
    </source>
</evidence>
<dbReference type="InterPro" id="IPR011576">
    <property type="entry name" value="Pyridox_Oxase_N"/>
</dbReference>
<reference evidence="3 4" key="1">
    <citation type="submission" date="2022-10" db="EMBL/GenBank/DDBJ databases">
        <authorList>
            <person name="Xie J."/>
            <person name="Shen N."/>
        </authorList>
    </citation>
    <scope>NUCLEOTIDE SEQUENCE [LARGE SCALE GENOMIC DNA]</scope>
    <source>
        <strain evidence="3 4">YIM65594</strain>
    </source>
</reference>
<keyword evidence="1 3" id="KW-0560">Oxidoreductase</keyword>
<evidence type="ECO:0000259" key="2">
    <source>
        <dbReference type="Pfam" id="PF01243"/>
    </source>
</evidence>
<organism evidence="3 4">
    <name type="scientific">Streptomyces endophyticus</name>
    <dbReference type="NCBI Taxonomy" id="714166"/>
    <lineage>
        <taxon>Bacteria</taxon>
        <taxon>Bacillati</taxon>
        <taxon>Actinomycetota</taxon>
        <taxon>Actinomycetes</taxon>
        <taxon>Kitasatosporales</taxon>
        <taxon>Streptomycetaceae</taxon>
        <taxon>Streptomyces</taxon>
    </lineage>
</organism>
<dbReference type="PANTHER" id="PTHR35176:SF11">
    <property type="entry name" value="PYRIDOXAMINE 5'-PHOSPHATE OXIDASE FAMILY PROTEIN"/>
    <property type="match status" value="1"/>
</dbReference>
<dbReference type="Proteomes" id="UP001354931">
    <property type="component" value="Unassembled WGS sequence"/>
</dbReference>
<dbReference type="GO" id="GO:0016491">
    <property type="term" value="F:oxidoreductase activity"/>
    <property type="evidence" value="ECO:0007669"/>
    <property type="project" value="UniProtKB-KW"/>
</dbReference>
<evidence type="ECO:0000256" key="1">
    <source>
        <dbReference type="ARBA" id="ARBA00023002"/>
    </source>
</evidence>
<comment type="caution">
    <text evidence="3">The sequence shown here is derived from an EMBL/GenBank/DDBJ whole genome shotgun (WGS) entry which is preliminary data.</text>
</comment>
<gene>
    <name evidence="3" type="ORF">OKJ99_25220</name>
</gene>
<dbReference type="Pfam" id="PF01243">
    <property type="entry name" value="PNPOx_N"/>
    <property type="match status" value="1"/>
</dbReference>
<dbReference type="InterPro" id="IPR019965">
    <property type="entry name" value="PPOX_F420-dep_Rv2061_put"/>
</dbReference>
<dbReference type="InterPro" id="IPR052019">
    <property type="entry name" value="F420H2_bilvrd_red/Heme_oxyg"/>
</dbReference>
<dbReference type="Gene3D" id="2.30.110.10">
    <property type="entry name" value="Electron Transport, Fmn-binding Protein, Chain A"/>
    <property type="match status" value="1"/>
</dbReference>
<sequence>MASLDPSTLAALKRARYVSLTTYRKDGTPRATPVWHAVEGDRIYVRSAADAWKVKRLRRDSRAEVTVCDVRGRVAPDAVHATGTGRVLDDEEETRKAGALLRQKYVMARIGDWYSAISGRHRRHPVIGLEITF</sequence>
<dbReference type="EMBL" id="JAOZYC010000136">
    <property type="protein sequence ID" value="MEB8340805.1"/>
    <property type="molecule type" value="Genomic_DNA"/>
</dbReference>
<dbReference type="SUPFAM" id="SSF50475">
    <property type="entry name" value="FMN-binding split barrel"/>
    <property type="match status" value="1"/>
</dbReference>
<proteinExistence type="predicted"/>
<accession>A0ABU6F9T6</accession>
<dbReference type="RefSeq" id="WP_326019745.1">
    <property type="nucleotide sequence ID" value="NZ_JAOZYC010000136.1"/>
</dbReference>